<dbReference type="Proteomes" id="UP000531251">
    <property type="component" value="Unassembled WGS sequence"/>
</dbReference>
<dbReference type="InterPro" id="IPR012292">
    <property type="entry name" value="Globin/Proto"/>
</dbReference>
<evidence type="ECO:0000256" key="5">
    <source>
        <dbReference type="ARBA" id="ARBA00023004"/>
    </source>
</evidence>
<dbReference type="PROSITE" id="PS01213">
    <property type="entry name" value="GLOBIN_FAM_2"/>
    <property type="match status" value="1"/>
</dbReference>
<keyword evidence="3" id="KW-0349">Heme</keyword>
<keyword evidence="5" id="KW-0408">Iron</keyword>
<dbReference type="PANTHER" id="PTHR47366">
    <property type="entry name" value="TWO-ON-TWO HEMOGLOBIN-3"/>
    <property type="match status" value="1"/>
</dbReference>
<reference evidence="7 8" key="1">
    <citation type="submission" date="2020-03" db="EMBL/GenBank/DDBJ databases">
        <title>Genomic Encyclopedia of Type Strains, Phase IV (KMG-IV): sequencing the most valuable type-strain genomes for metagenomic binning, comparative biology and taxonomic classification.</title>
        <authorList>
            <person name="Goeker M."/>
        </authorList>
    </citation>
    <scope>NUCLEOTIDE SEQUENCE [LARGE SCALE GENOMIC DNA]</scope>
    <source>
        <strain evidence="7 8">DSM 7225</strain>
    </source>
</reference>
<evidence type="ECO:0000256" key="1">
    <source>
        <dbReference type="ARBA" id="ARBA00001971"/>
    </source>
</evidence>
<dbReference type="InterPro" id="IPR019795">
    <property type="entry name" value="Globin_bac-like_CS"/>
</dbReference>
<comment type="caution">
    <text evidence="7">The sequence shown here is derived from an EMBL/GenBank/DDBJ whole genome shotgun (WGS) entry which is preliminary data.</text>
</comment>
<evidence type="ECO:0000256" key="4">
    <source>
        <dbReference type="ARBA" id="ARBA00022723"/>
    </source>
</evidence>
<dbReference type="GO" id="GO:0046872">
    <property type="term" value="F:metal ion binding"/>
    <property type="evidence" value="ECO:0007669"/>
    <property type="project" value="UniProtKB-KW"/>
</dbReference>
<keyword evidence="8" id="KW-1185">Reference proteome</keyword>
<evidence type="ECO:0000256" key="6">
    <source>
        <dbReference type="ARBA" id="ARBA00034496"/>
    </source>
</evidence>
<comment type="similarity">
    <text evidence="6">Belongs to the truncated hemoglobin family. Group II subfamily.</text>
</comment>
<evidence type="ECO:0000313" key="8">
    <source>
        <dbReference type="Proteomes" id="UP000531251"/>
    </source>
</evidence>
<dbReference type="GO" id="GO:0020037">
    <property type="term" value="F:heme binding"/>
    <property type="evidence" value="ECO:0007669"/>
    <property type="project" value="InterPro"/>
</dbReference>
<comment type="cofactor">
    <cofactor evidence="1">
        <name>heme</name>
        <dbReference type="ChEBI" id="CHEBI:30413"/>
    </cofactor>
</comment>
<evidence type="ECO:0000256" key="3">
    <source>
        <dbReference type="ARBA" id="ARBA00022617"/>
    </source>
</evidence>
<sequence length="143" mass="15652">MYESSLPFDRVGGEESVRAIVDRFYDLVEQDPAYAALHAMHQPDLTALRHSLTRFLVAWLGGPRDWFEARPGMCIMGFHRQLAVTAQTAAQWAHAMDRAIAADPGIEPETARQMSEALHRMCRAMAVQARTAAEAAATAAAAG</sequence>
<accession>A0A7X6BDG3</accession>
<dbReference type="InterPro" id="IPR009050">
    <property type="entry name" value="Globin-like_sf"/>
</dbReference>
<protein>
    <submittedName>
        <fullName evidence="7">Hemoglobin</fullName>
    </submittedName>
</protein>
<keyword evidence="4" id="KW-0479">Metal-binding</keyword>
<dbReference type="InterPro" id="IPR044203">
    <property type="entry name" value="GlbO/GLB3-like"/>
</dbReference>
<keyword evidence="2" id="KW-0813">Transport</keyword>
<name>A0A7X6BDG3_9SPHN</name>
<dbReference type="RefSeq" id="WP_125977186.1">
    <property type="nucleotide sequence ID" value="NZ_BAAADY010000003.1"/>
</dbReference>
<dbReference type="EMBL" id="JAATJB010000007">
    <property type="protein sequence ID" value="NJB98265.1"/>
    <property type="molecule type" value="Genomic_DNA"/>
</dbReference>
<proteinExistence type="inferred from homology"/>
<gene>
    <name evidence="7" type="ORF">GGR89_002596</name>
</gene>
<dbReference type="Gene3D" id="1.10.490.10">
    <property type="entry name" value="Globins"/>
    <property type="match status" value="1"/>
</dbReference>
<evidence type="ECO:0000313" key="7">
    <source>
        <dbReference type="EMBL" id="NJB98265.1"/>
    </source>
</evidence>
<dbReference type="GO" id="GO:0005344">
    <property type="term" value="F:oxygen carrier activity"/>
    <property type="evidence" value="ECO:0007669"/>
    <property type="project" value="InterPro"/>
</dbReference>
<dbReference type="AlphaFoldDB" id="A0A7X6BDG3"/>
<dbReference type="GO" id="GO:0019825">
    <property type="term" value="F:oxygen binding"/>
    <property type="evidence" value="ECO:0007669"/>
    <property type="project" value="InterPro"/>
</dbReference>
<organism evidence="7 8">
    <name type="scientific">Sphingomonas trueperi</name>
    <dbReference type="NCBI Taxonomy" id="53317"/>
    <lineage>
        <taxon>Bacteria</taxon>
        <taxon>Pseudomonadati</taxon>
        <taxon>Pseudomonadota</taxon>
        <taxon>Alphaproteobacteria</taxon>
        <taxon>Sphingomonadales</taxon>
        <taxon>Sphingomonadaceae</taxon>
        <taxon>Sphingomonas</taxon>
    </lineage>
</organism>
<dbReference type="SUPFAM" id="SSF46458">
    <property type="entry name" value="Globin-like"/>
    <property type="match status" value="1"/>
</dbReference>
<dbReference type="InterPro" id="IPR001486">
    <property type="entry name" value="Hemoglobin_trunc"/>
</dbReference>
<evidence type="ECO:0000256" key="2">
    <source>
        <dbReference type="ARBA" id="ARBA00022448"/>
    </source>
</evidence>
<dbReference type="Pfam" id="PF01152">
    <property type="entry name" value="Bac_globin"/>
    <property type="match status" value="1"/>
</dbReference>